<dbReference type="GO" id="GO:0008270">
    <property type="term" value="F:zinc ion binding"/>
    <property type="evidence" value="ECO:0007669"/>
    <property type="project" value="TreeGrafter"/>
</dbReference>
<dbReference type="EMBL" id="CP073355">
    <property type="protein sequence ID" value="URA09624.1"/>
    <property type="molecule type" value="Genomic_DNA"/>
</dbReference>
<dbReference type="Gene3D" id="1.10.10.10">
    <property type="entry name" value="Winged helix-like DNA-binding domain superfamily/Winged helix DNA-binding domain"/>
    <property type="match status" value="1"/>
</dbReference>
<dbReference type="PANTHER" id="PTHR33202:SF7">
    <property type="entry name" value="FERRIC UPTAKE REGULATION PROTEIN"/>
    <property type="match status" value="1"/>
</dbReference>
<dbReference type="SUPFAM" id="SSF46785">
    <property type="entry name" value="Winged helix' DNA-binding domain"/>
    <property type="match status" value="1"/>
</dbReference>
<comment type="cofactor">
    <cofactor evidence="7">
        <name>Zn(2+)</name>
        <dbReference type="ChEBI" id="CHEBI:29105"/>
    </cofactor>
    <text evidence="7">Binds 1 zinc ion per subunit.</text>
</comment>
<evidence type="ECO:0000256" key="2">
    <source>
        <dbReference type="ARBA" id="ARBA00022491"/>
    </source>
</evidence>
<feature type="binding site" evidence="7">
    <location>
        <position position="118"/>
    </location>
    <ligand>
        <name>Zn(2+)</name>
        <dbReference type="ChEBI" id="CHEBI:29105"/>
    </ligand>
</feature>
<keyword evidence="4" id="KW-0805">Transcription regulation</keyword>
<evidence type="ECO:0000313" key="9">
    <source>
        <dbReference type="EMBL" id="URA09624.1"/>
    </source>
</evidence>
<dbReference type="GO" id="GO:0045892">
    <property type="term" value="P:negative regulation of DNA-templated transcription"/>
    <property type="evidence" value="ECO:0007669"/>
    <property type="project" value="TreeGrafter"/>
</dbReference>
<comment type="similarity">
    <text evidence="1">Belongs to the Fur family.</text>
</comment>
<evidence type="ECO:0000256" key="3">
    <source>
        <dbReference type="ARBA" id="ARBA00022833"/>
    </source>
</evidence>
<evidence type="ECO:0000256" key="7">
    <source>
        <dbReference type="PIRSR" id="PIRSR602481-1"/>
    </source>
</evidence>
<organism evidence="9 10">
    <name type="scientific">Thermospira aquatica</name>
    <dbReference type="NCBI Taxonomy" id="2828656"/>
    <lineage>
        <taxon>Bacteria</taxon>
        <taxon>Pseudomonadati</taxon>
        <taxon>Spirochaetota</taxon>
        <taxon>Spirochaetia</taxon>
        <taxon>Brevinematales</taxon>
        <taxon>Thermospiraceae</taxon>
        <taxon>Thermospira</taxon>
    </lineage>
</organism>
<dbReference type="Pfam" id="PF01475">
    <property type="entry name" value="FUR"/>
    <property type="match status" value="1"/>
</dbReference>
<accession>A0AAX3BCA2</accession>
<protein>
    <submittedName>
        <fullName evidence="9">Transcriptional repressor</fullName>
    </submittedName>
</protein>
<dbReference type="AlphaFoldDB" id="A0AAX3BCA2"/>
<dbReference type="InterPro" id="IPR002481">
    <property type="entry name" value="FUR"/>
</dbReference>
<reference evidence="9" key="2">
    <citation type="submission" date="2022-06" db="EMBL/GenBank/DDBJ databases">
        <title>Thermospira aquatica gen. nov., sp. nov.</title>
        <authorList>
            <person name="Ben Ali Gam Z."/>
            <person name="Labat M."/>
        </authorList>
    </citation>
    <scope>NUCLEOTIDE SEQUENCE</scope>
    <source>
        <strain evidence="9">F1F22</strain>
    </source>
</reference>
<evidence type="ECO:0000313" key="10">
    <source>
        <dbReference type="Proteomes" id="UP001056539"/>
    </source>
</evidence>
<feature type="binding site" evidence="7">
    <location>
        <position position="121"/>
    </location>
    <ligand>
        <name>Zn(2+)</name>
        <dbReference type="ChEBI" id="CHEBI:29105"/>
    </ligand>
</feature>
<dbReference type="GO" id="GO:0000976">
    <property type="term" value="F:transcription cis-regulatory region binding"/>
    <property type="evidence" value="ECO:0007669"/>
    <property type="project" value="TreeGrafter"/>
</dbReference>
<name>A0AAX3BCA2_9SPIR</name>
<feature type="binding site" evidence="7">
    <location>
        <position position="82"/>
    </location>
    <ligand>
        <name>Zn(2+)</name>
        <dbReference type="ChEBI" id="CHEBI:29105"/>
    </ligand>
</feature>
<evidence type="ECO:0000256" key="4">
    <source>
        <dbReference type="ARBA" id="ARBA00023015"/>
    </source>
</evidence>
<dbReference type="PANTHER" id="PTHR33202">
    <property type="entry name" value="ZINC UPTAKE REGULATION PROTEIN"/>
    <property type="match status" value="1"/>
</dbReference>
<dbReference type="InterPro" id="IPR036388">
    <property type="entry name" value="WH-like_DNA-bd_sf"/>
</dbReference>
<keyword evidence="3 7" id="KW-0862">Zinc</keyword>
<keyword evidence="6" id="KW-0804">Transcription</keyword>
<dbReference type="GO" id="GO:1900376">
    <property type="term" value="P:regulation of secondary metabolite biosynthetic process"/>
    <property type="evidence" value="ECO:0007669"/>
    <property type="project" value="TreeGrafter"/>
</dbReference>
<gene>
    <name evidence="9" type="ORF">KDW03_09030</name>
</gene>
<sequence>MPTYKKSHIRDAVLQVLRSTKTHPSAEWVWQEVKKMYPSVTLATVYRNLHILEAQGQVLVLDVGQGERRYDGFTCHHGHFVCRKCGEVFDFDLKTKPWMAREIPGEIESWQVIFYGVCHKCAANRTFFSQ</sequence>
<keyword evidence="7" id="KW-0479">Metal-binding</keyword>
<dbReference type="GO" id="GO:0003700">
    <property type="term" value="F:DNA-binding transcription factor activity"/>
    <property type="evidence" value="ECO:0007669"/>
    <property type="project" value="InterPro"/>
</dbReference>
<reference evidence="9" key="1">
    <citation type="submission" date="2021-04" db="EMBL/GenBank/DDBJ databases">
        <authorList>
            <person name="Postec A."/>
        </authorList>
    </citation>
    <scope>NUCLEOTIDE SEQUENCE</scope>
    <source>
        <strain evidence="9">F1F22</strain>
    </source>
</reference>
<dbReference type="InterPro" id="IPR043135">
    <property type="entry name" value="Fur_C"/>
</dbReference>
<dbReference type="KEGG" id="taqu:KDW03_09030"/>
<dbReference type="RefSeq" id="WP_271434759.1">
    <property type="nucleotide sequence ID" value="NZ_CP073355.1"/>
</dbReference>
<keyword evidence="2" id="KW-0678">Repressor</keyword>
<evidence type="ECO:0000256" key="5">
    <source>
        <dbReference type="ARBA" id="ARBA00023125"/>
    </source>
</evidence>
<proteinExistence type="inferred from homology"/>
<feature type="binding site" evidence="8">
    <location>
        <position position="76"/>
    </location>
    <ligand>
        <name>Fe cation</name>
        <dbReference type="ChEBI" id="CHEBI:24875"/>
    </ligand>
</feature>
<dbReference type="InterPro" id="IPR036390">
    <property type="entry name" value="WH_DNA-bd_sf"/>
</dbReference>
<dbReference type="CDD" id="cd07153">
    <property type="entry name" value="Fur_like"/>
    <property type="match status" value="1"/>
</dbReference>
<dbReference type="Gene3D" id="3.30.1490.190">
    <property type="match status" value="1"/>
</dbReference>
<keyword evidence="8" id="KW-0408">Iron</keyword>
<feature type="binding site" evidence="7">
    <location>
        <position position="85"/>
    </location>
    <ligand>
        <name>Zn(2+)</name>
        <dbReference type="ChEBI" id="CHEBI:29105"/>
    </ligand>
</feature>
<dbReference type="Proteomes" id="UP001056539">
    <property type="component" value="Chromosome"/>
</dbReference>
<evidence type="ECO:0000256" key="6">
    <source>
        <dbReference type="ARBA" id="ARBA00023163"/>
    </source>
</evidence>
<keyword evidence="10" id="KW-1185">Reference proteome</keyword>
<keyword evidence="5" id="KW-0238">DNA-binding</keyword>
<comment type="cofactor">
    <cofactor evidence="8">
        <name>Mn(2+)</name>
        <dbReference type="ChEBI" id="CHEBI:29035"/>
    </cofactor>
    <cofactor evidence="8">
        <name>Fe(2+)</name>
        <dbReference type="ChEBI" id="CHEBI:29033"/>
    </cofactor>
    <text evidence="8">Binds 1 Mn(2+) or Fe(2+) ion per subunit.</text>
</comment>
<evidence type="ECO:0000256" key="1">
    <source>
        <dbReference type="ARBA" id="ARBA00007957"/>
    </source>
</evidence>
<evidence type="ECO:0000256" key="8">
    <source>
        <dbReference type="PIRSR" id="PIRSR602481-2"/>
    </source>
</evidence>